<keyword evidence="2" id="KW-1185">Reference proteome</keyword>
<dbReference type="EMBL" id="CP029487">
    <property type="protein sequence ID" value="QCT71962.1"/>
    <property type="molecule type" value="Genomic_DNA"/>
</dbReference>
<reference evidence="1 2" key="1">
    <citation type="submission" date="2018-05" db="EMBL/GenBank/DDBJ databases">
        <title>Genome comparison of Eubacterium sp.</title>
        <authorList>
            <person name="Feng Y."/>
            <person name="Sanchez-Andrea I."/>
            <person name="Stams A.J.M."/>
            <person name="De Vos W.M."/>
        </authorList>
    </citation>
    <scope>NUCLEOTIDE SEQUENCE [LARGE SCALE GENOMIC DNA]</scope>
    <source>
        <strain evidence="1 2">YI</strain>
    </source>
</reference>
<accession>A0A2A5T8U4</accession>
<protein>
    <submittedName>
        <fullName evidence="1">Uncharacterized protein</fullName>
    </submittedName>
</protein>
<gene>
    <name evidence="1" type="ORF">CPZ25_011700</name>
</gene>
<proteinExistence type="predicted"/>
<dbReference type="AlphaFoldDB" id="A0A2A5T8U4"/>
<organism evidence="1 2">
    <name type="scientific">Eubacterium maltosivorans</name>
    <dbReference type="NCBI Taxonomy" id="2041044"/>
    <lineage>
        <taxon>Bacteria</taxon>
        <taxon>Bacillati</taxon>
        <taxon>Bacillota</taxon>
        <taxon>Clostridia</taxon>
        <taxon>Eubacteriales</taxon>
        <taxon>Eubacteriaceae</taxon>
        <taxon>Eubacterium</taxon>
    </lineage>
</organism>
<sequence length="73" mass="8642">MTDEQRKIALNGFYRAIRYVKEEAKNNRFLNDVEFAVFMGKIVLLRDLRLITEKERHALVQDVKFAHSGQCEQ</sequence>
<evidence type="ECO:0000313" key="1">
    <source>
        <dbReference type="EMBL" id="QCT71962.1"/>
    </source>
</evidence>
<dbReference type="RefSeq" id="WP_090414712.1">
    <property type="nucleotide sequence ID" value="NZ_CP029487.1"/>
</dbReference>
<dbReference type="KEGG" id="emt:CPZ25_011700"/>
<name>A0A2A5T8U4_EUBML</name>
<evidence type="ECO:0000313" key="2">
    <source>
        <dbReference type="Proteomes" id="UP000218387"/>
    </source>
</evidence>
<dbReference type="Proteomes" id="UP000218387">
    <property type="component" value="Chromosome"/>
</dbReference>